<comment type="caution">
    <text evidence="1">The sequence shown here is derived from an EMBL/GenBank/DDBJ whole genome shotgun (WGS) entry which is preliminary data.</text>
</comment>
<name>A0A0F9SYC1_9ZZZZ</name>
<dbReference type="AlphaFoldDB" id="A0A0F9SYC1"/>
<accession>A0A0F9SYC1</accession>
<organism evidence="1">
    <name type="scientific">marine sediment metagenome</name>
    <dbReference type="NCBI Taxonomy" id="412755"/>
    <lineage>
        <taxon>unclassified sequences</taxon>
        <taxon>metagenomes</taxon>
        <taxon>ecological metagenomes</taxon>
    </lineage>
</organism>
<sequence>MFKIHYRSRPRNPRAPFELLPAIGRAGDFLTGGIEGQTISGLQSVDVTRGTPIPARPTLTEKTTPSFKSLPTGIQPVGGTGIVPDQPVVTPEIIQGLIGDVRSPDSRITNLKLPDGLEIGFTPEEALPQGVGGEVKAGDFVGGAKPELDFYEKLGEFVKDPRFAFVTAKLGQAVAPTSPGIQMAGALGSELAVNRSLSEYEQVLKEGGDLTDPRFNIIPSELKQQAIDAKLAGEEFDINKQYKEQLVEESKARAAGTLTVEQRQDVEAASNATRLEIAGMSGKYLNMGKGVALNTRTGDFIRAPNYPGDAGGGIVGNLNSADYHVFNEYTTSTFLPTAMERYREEILAQPGGKELLETKDVIAVFKDPQSGAINFQAVMKYLSDEERIEFTNNLQEYTSNIARGIPPTETFRRQEAERFGPAVPMAPGTQPIDTPEGQYYLGTDGKYYPVRNK</sequence>
<dbReference type="EMBL" id="LAZR01000334">
    <property type="protein sequence ID" value="KKN73955.1"/>
    <property type="molecule type" value="Genomic_DNA"/>
</dbReference>
<proteinExistence type="predicted"/>
<reference evidence="1" key="1">
    <citation type="journal article" date="2015" name="Nature">
        <title>Complex archaea that bridge the gap between prokaryotes and eukaryotes.</title>
        <authorList>
            <person name="Spang A."/>
            <person name="Saw J.H."/>
            <person name="Jorgensen S.L."/>
            <person name="Zaremba-Niedzwiedzka K."/>
            <person name="Martijn J."/>
            <person name="Lind A.E."/>
            <person name="van Eijk R."/>
            <person name="Schleper C."/>
            <person name="Guy L."/>
            <person name="Ettema T.J."/>
        </authorList>
    </citation>
    <scope>NUCLEOTIDE SEQUENCE</scope>
</reference>
<protein>
    <submittedName>
        <fullName evidence="1">Uncharacterized protein</fullName>
    </submittedName>
</protein>
<evidence type="ECO:0000313" key="1">
    <source>
        <dbReference type="EMBL" id="KKN73955.1"/>
    </source>
</evidence>
<gene>
    <name evidence="1" type="ORF">LCGC14_0395200</name>
</gene>